<proteinExistence type="predicted"/>
<name>T0LCK6_COLGC</name>
<reference evidence="2" key="1">
    <citation type="journal article" date="2013" name="Mol. Plant Microbe Interact.">
        <title>Global aspects of pacC regulation of pathogenicity genes in Colletotrichum gloeosporioides as revealed by transcriptome analysis.</title>
        <authorList>
            <person name="Alkan N."/>
            <person name="Meng X."/>
            <person name="Friedlander G."/>
            <person name="Reuveni E."/>
            <person name="Sukno S."/>
            <person name="Sherman A."/>
            <person name="Thon M."/>
            <person name="Fluhr R."/>
            <person name="Prusky D."/>
        </authorList>
    </citation>
    <scope>NUCLEOTIDE SEQUENCE [LARGE SCALE GENOMIC DNA]</scope>
    <source>
        <strain evidence="2">Cg-14</strain>
    </source>
</reference>
<dbReference type="AlphaFoldDB" id="T0LCK6"/>
<comment type="caution">
    <text evidence="1">The sequence shown here is derived from an EMBL/GenBank/DDBJ whole genome shotgun (WGS) entry which is preliminary data.</text>
</comment>
<dbReference type="Proteomes" id="UP000015530">
    <property type="component" value="Unassembled WGS sequence"/>
</dbReference>
<protein>
    <submittedName>
        <fullName evidence="1">Uncharacterized protein</fullName>
    </submittedName>
</protein>
<sequence length="32" mass="3469">MVSFFSTCGYPNFVTPGQDCEVDVPFGVILQA</sequence>
<evidence type="ECO:0000313" key="1">
    <source>
        <dbReference type="EMBL" id="EQB46060.1"/>
    </source>
</evidence>
<accession>T0LCK6</accession>
<dbReference type="EMBL" id="AMYD01003547">
    <property type="protein sequence ID" value="EQB46060.1"/>
    <property type="molecule type" value="Genomic_DNA"/>
</dbReference>
<gene>
    <name evidence="1" type="ORF">CGLO_14948</name>
</gene>
<dbReference type="HOGENOM" id="CLU_3392263_0_0_1"/>
<evidence type="ECO:0000313" key="2">
    <source>
        <dbReference type="Proteomes" id="UP000015530"/>
    </source>
</evidence>
<organism evidence="1 2">
    <name type="scientific">Colletotrichum gloeosporioides (strain Cg-14)</name>
    <name type="common">Anthracnose fungus</name>
    <name type="synonym">Glomerella cingulata</name>
    <dbReference type="NCBI Taxonomy" id="1237896"/>
    <lineage>
        <taxon>Eukaryota</taxon>
        <taxon>Fungi</taxon>
        <taxon>Dikarya</taxon>
        <taxon>Ascomycota</taxon>
        <taxon>Pezizomycotina</taxon>
        <taxon>Sordariomycetes</taxon>
        <taxon>Hypocreomycetidae</taxon>
        <taxon>Glomerellales</taxon>
        <taxon>Glomerellaceae</taxon>
        <taxon>Colletotrichum</taxon>
        <taxon>Colletotrichum gloeosporioides species complex</taxon>
    </lineage>
</organism>